<dbReference type="EMBL" id="FNNQ01000001">
    <property type="protein sequence ID" value="SDW14636.1"/>
    <property type="molecule type" value="Genomic_DNA"/>
</dbReference>
<dbReference type="GO" id="GO:0016884">
    <property type="term" value="F:carbon-nitrogen ligase activity, with glutamine as amido-N-donor"/>
    <property type="evidence" value="ECO:0007669"/>
    <property type="project" value="InterPro"/>
</dbReference>
<dbReference type="Gene3D" id="1.10.10.410">
    <property type="match status" value="1"/>
</dbReference>
<dbReference type="Proteomes" id="UP000198534">
    <property type="component" value="Unassembled WGS sequence"/>
</dbReference>
<evidence type="ECO:0000313" key="1">
    <source>
        <dbReference type="EMBL" id="SDW14636.1"/>
    </source>
</evidence>
<dbReference type="STRING" id="1048340.SAMN05444487_101388"/>
<dbReference type="InterPro" id="IPR042184">
    <property type="entry name" value="YqeY/Aim41_N"/>
</dbReference>
<proteinExistence type="predicted"/>
<keyword evidence="2" id="KW-1185">Reference proteome</keyword>
<dbReference type="Gene3D" id="1.10.1510.10">
    <property type="entry name" value="Uncharacterised protein YqeY/AIM41 PF09424, N-terminal domain"/>
    <property type="match status" value="1"/>
</dbReference>
<dbReference type="InterPro" id="IPR003789">
    <property type="entry name" value="Asn/Gln_tRNA_amidoTrase-B-like"/>
</dbReference>
<dbReference type="InterPro" id="IPR023168">
    <property type="entry name" value="GatB_Yqey_C_2"/>
</dbReference>
<evidence type="ECO:0008006" key="3">
    <source>
        <dbReference type="Google" id="ProtNLM"/>
    </source>
</evidence>
<dbReference type="InterPro" id="IPR019004">
    <property type="entry name" value="YqeY/Aim41"/>
</dbReference>
<dbReference type="SUPFAM" id="SSF89095">
    <property type="entry name" value="GatB/YqeY motif"/>
    <property type="match status" value="1"/>
</dbReference>
<evidence type="ECO:0000313" key="2">
    <source>
        <dbReference type="Proteomes" id="UP000198534"/>
    </source>
</evidence>
<dbReference type="AlphaFoldDB" id="A0A1H2R5A8"/>
<organism evidence="1 2">
    <name type="scientific">Marininema mesophilum</name>
    <dbReference type="NCBI Taxonomy" id="1048340"/>
    <lineage>
        <taxon>Bacteria</taxon>
        <taxon>Bacillati</taxon>
        <taxon>Bacillota</taxon>
        <taxon>Bacilli</taxon>
        <taxon>Bacillales</taxon>
        <taxon>Thermoactinomycetaceae</taxon>
        <taxon>Marininema</taxon>
    </lineage>
</organism>
<dbReference type="PANTHER" id="PTHR28055:SF1">
    <property type="entry name" value="ALTERED INHERITANCE OF MITOCHONDRIA PROTEIN 41, MITOCHONDRIAL"/>
    <property type="match status" value="1"/>
</dbReference>
<protein>
    <recommendedName>
        <fullName evidence="3">GatB/YqeY domain-containing protein</fullName>
    </recommendedName>
</protein>
<dbReference type="PANTHER" id="PTHR28055">
    <property type="entry name" value="ALTERED INHERITANCE OF MITOCHONDRIA PROTEIN 41, MITOCHONDRIAL"/>
    <property type="match status" value="1"/>
</dbReference>
<name>A0A1H2R5A8_9BACL</name>
<accession>A0A1H2R5A8</accession>
<reference evidence="1 2" key="1">
    <citation type="submission" date="2016-10" db="EMBL/GenBank/DDBJ databases">
        <authorList>
            <person name="de Groot N.N."/>
        </authorList>
    </citation>
    <scope>NUCLEOTIDE SEQUENCE [LARGE SCALE GENOMIC DNA]</scope>
    <source>
        <strain evidence="1 2">DSM 45610</strain>
    </source>
</reference>
<gene>
    <name evidence="1" type="ORF">SAMN05444487_101388</name>
</gene>
<dbReference type="Pfam" id="PF09424">
    <property type="entry name" value="YqeY"/>
    <property type="match status" value="1"/>
</dbReference>
<sequence>MQPVNANERGAELVTLIERLTDDMKAAMKNKDKNRLTVIRMVRSSIKNKEIELKRPLTEDEALSVVAKEYKQHQDSLAEFVQANRDDLAEKARSEMAILKDYLPEPLTEEEVRRMVQEVIAQTGATSRADMKKVMTRLMPQVKGRADGKTVNRLVQESLQ</sequence>